<dbReference type="PATRIC" id="fig|1609559.3.peg.808"/>
<evidence type="ECO:0000313" key="2">
    <source>
        <dbReference type="Proteomes" id="UP000070587"/>
    </source>
</evidence>
<dbReference type="Proteomes" id="UP000070587">
    <property type="component" value="Chromosome"/>
</dbReference>
<protein>
    <submittedName>
        <fullName evidence="1">Uncharacterized protein</fullName>
    </submittedName>
</protein>
<name>A0A127B8J6_9EURY</name>
<dbReference type="STRING" id="1609559.TQ32_03880"/>
<gene>
    <name evidence="1" type="ORF">TQ32_03880</name>
</gene>
<accession>A0A127B8J6</accession>
<evidence type="ECO:0000313" key="1">
    <source>
        <dbReference type="EMBL" id="AMM53712.1"/>
    </source>
</evidence>
<sequence length="119" mass="13975">MEEWIRRIGEYLSYLIDEDLEEYAYDIIDSIAKARTPEEVLEGVYKALRLAPKLERKAKEKGCTFWKPLPRDIQALEGKIETISNDPKELRRLALKLALWAFADWKHCPAKGQDLEKKR</sequence>
<dbReference type="RefSeq" id="WP_068321222.1">
    <property type="nucleotide sequence ID" value="NZ_CP010835.1"/>
</dbReference>
<dbReference type="AlphaFoldDB" id="A0A127B8J6"/>
<dbReference type="EMBL" id="CP010835">
    <property type="protein sequence ID" value="AMM53712.1"/>
    <property type="molecule type" value="Genomic_DNA"/>
</dbReference>
<proteinExistence type="predicted"/>
<reference evidence="1 2" key="2">
    <citation type="journal article" date="2016" name="Int. J. Syst. Evol. Microbiol.">
        <title>Pyrococcus kukulkanii sp. nov., a hyperthermophilic, piezophilic archaeon isolated from a deep-sea hydrothermal vent.</title>
        <authorList>
            <person name="Callac N."/>
            <person name="Oger P."/>
            <person name="Lesongeur F."/>
            <person name="Rattray J.E."/>
            <person name="Vannier P."/>
            <person name="Michoud G."/>
            <person name="Beauverger M."/>
            <person name="Gayet N."/>
            <person name="Rouxel O."/>
            <person name="Jebbar M."/>
            <person name="Godfroy A."/>
        </authorList>
    </citation>
    <scope>NUCLEOTIDE SEQUENCE [LARGE SCALE GENOMIC DNA]</scope>
    <source>
        <strain evidence="1 2">NCB100</strain>
    </source>
</reference>
<organism evidence="1 2">
    <name type="scientific">Pyrococcus kukulkanii</name>
    <dbReference type="NCBI Taxonomy" id="1609559"/>
    <lineage>
        <taxon>Archaea</taxon>
        <taxon>Methanobacteriati</taxon>
        <taxon>Methanobacteriota</taxon>
        <taxon>Thermococci</taxon>
        <taxon>Thermococcales</taxon>
        <taxon>Thermococcaceae</taxon>
        <taxon>Pyrococcus</taxon>
    </lineage>
</organism>
<dbReference type="GeneID" id="28490945"/>
<dbReference type="KEGG" id="pyc:TQ32_03880"/>
<reference evidence="2" key="1">
    <citation type="submission" date="2015-02" db="EMBL/GenBank/DDBJ databases">
        <title>Pyrococcus kukulkanii sp. nov., a novel hyperthermophilic archaeon isolated from a deep-sea hydrothermal vent at the Guaymas Basin.</title>
        <authorList>
            <person name="Oger P.M."/>
            <person name="Callac N."/>
            <person name="Jebbar M."/>
            <person name="Godfroy A."/>
        </authorList>
    </citation>
    <scope>NUCLEOTIDE SEQUENCE [LARGE SCALE GENOMIC DNA]</scope>
    <source>
        <strain evidence="2">NCB100</strain>
    </source>
</reference>
<dbReference type="OrthoDB" id="101020at2157"/>